<gene>
    <name evidence="1" type="ORF">FNW02_16705</name>
</gene>
<evidence type="ECO:0000313" key="2">
    <source>
        <dbReference type="Proteomes" id="UP001165986"/>
    </source>
</evidence>
<dbReference type="Proteomes" id="UP001165986">
    <property type="component" value="Unassembled WGS sequence"/>
</dbReference>
<sequence>MPLTRREAAFRGLGVSPTHLSLGPANRQGNITALLGVVAFTERLAKSAISLRVATSHNKPFGRLPDG</sequence>
<dbReference type="RefSeq" id="WP_191758643.1">
    <property type="nucleotide sequence ID" value="NZ_VJXY01000017.1"/>
</dbReference>
<organism evidence="1 2">
    <name type="scientific">Komarekiella delphini-convector SJRDD-AB1</name>
    <dbReference type="NCBI Taxonomy" id="2593771"/>
    <lineage>
        <taxon>Bacteria</taxon>
        <taxon>Bacillati</taxon>
        <taxon>Cyanobacteriota</taxon>
        <taxon>Cyanophyceae</taxon>
        <taxon>Nostocales</taxon>
        <taxon>Nostocaceae</taxon>
        <taxon>Komarekiella</taxon>
        <taxon>Komarekiella delphini-convector</taxon>
    </lineage>
</organism>
<reference evidence="1" key="1">
    <citation type="submission" date="2019-07" db="EMBL/GenBank/DDBJ databases">
        <title>Toxilogical consequences of a new and cryptic species of cyanobacteria (Komarekiella delphini-convector) recovered from the epidermis of a bottlenose dolphin and 1500 ft. in the air.</title>
        <authorList>
            <person name="Brown A.O."/>
            <person name="Dvorak P."/>
            <person name="Villanueva C.D."/>
            <person name="Foss A.J."/>
            <person name="Garvey A.D."/>
            <person name="Gibson Q.A."/>
            <person name="Johansen J.R."/>
            <person name="Casamatta D.A."/>
        </authorList>
    </citation>
    <scope>NUCLEOTIDE SEQUENCE</scope>
    <source>
        <strain evidence="1">SJRDD-AB1</strain>
    </source>
</reference>
<dbReference type="EMBL" id="VJXY01000017">
    <property type="protein sequence ID" value="MBD6617423.1"/>
    <property type="molecule type" value="Genomic_DNA"/>
</dbReference>
<dbReference type="AlphaFoldDB" id="A0AA40SY26"/>
<proteinExistence type="predicted"/>
<comment type="caution">
    <text evidence="1">The sequence shown here is derived from an EMBL/GenBank/DDBJ whole genome shotgun (WGS) entry which is preliminary data.</text>
</comment>
<keyword evidence="2" id="KW-1185">Reference proteome</keyword>
<evidence type="ECO:0000313" key="1">
    <source>
        <dbReference type="EMBL" id="MBD6617423.1"/>
    </source>
</evidence>
<name>A0AA40SY26_9NOST</name>
<accession>A0AA40SY26</accession>
<protein>
    <submittedName>
        <fullName evidence="1">Uncharacterized protein</fullName>
    </submittedName>
</protein>